<comment type="caution">
    <text evidence="2">The sequence shown here is derived from an EMBL/GenBank/DDBJ whole genome shotgun (WGS) entry which is preliminary data.</text>
</comment>
<protein>
    <submittedName>
        <fullName evidence="2">Uncharacterized protein</fullName>
    </submittedName>
</protein>
<evidence type="ECO:0000256" key="1">
    <source>
        <dbReference type="SAM" id="Phobius"/>
    </source>
</evidence>
<keyword evidence="1" id="KW-1133">Transmembrane helix</keyword>
<keyword evidence="1" id="KW-0472">Membrane</keyword>
<dbReference type="AlphaFoldDB" id="A0A919XR66"/>
<gene>
    <name evidence="2" type="ORF">J41TS12_26220</name>
</gene>
<dbReference type="EMBL" id="BORR01000008">
    <property type="protein sequence ID" value="GIO37761.1"/>
    <property type="molecule type" value="Genomic_DNA"/>
</dbReference>
<accession>A0A919XR66</accession>
<organism evidence="2 3">
    <name type="scientific">Paenibacillus antibioticophila</name>
    <dbReference type="NCBI Taxonomy" id="1274374"/>
    <lineage>
        <taxon>Bacteria</taxon>
        <taxon>Bacillati</taxon>
        <taxon>Bacillota</taxon>
        <taxon>Bacilli</taxon>
        <taxon>Bacillales</taxon>
        <taxon>Paenibacillaceae</taxon>
        <taxon>Paenibacillus</taxon>
    </lineage>
</organism>
<dbReference type="Proteomes" id="UP000681162">
    <property type="component" value="Unassembled WGS sequence"/>
</dbReference>
<evidence type="ECO:0000313" key="3">
    <source>
        <dbReference type="Proteomes" id="UP000681162"/>
    </source>
</evidence>
<dbReference type="RefSeq" id="WP_212939988.1">
    <property type="nucleotide sequence ID" value="NZ_BORR01000008.1"/>
</dbReference>
<sequence length="439" mass="49849">MNEWRPDWNRRLARPPFKQRHFRSDLMERVENKLQVAEKKRDRKAWITAALTVTPIILLTVGGGIWFAQVEPSLPVPVQGVQDAGGESGQTFRSAFKRLAGGDFEWWDSAENAAKQDSDRTIVTFVKALMQRKLGVWGGPTPDIWNNPEVKQPLERYDVSSPWVYEVYVDTTIPVEEKNKEKTIYRLRLLLRDSVPLTYQEMIDVHVLSDNHKIGHIEQVETDEGGMSLEAYARENQGKEVLLKEEPALDLKITGTLRPNASMIYPIRVRYGGAERTFDDWDNVDNDSYYPQVSMLQTGDGEEEVLAVILTRGYGTGVYESTVKLLRRDLTEVSAADPVLVASSKLTSTMTAEEGKRTFKYTLGGETRTFEYNEDDAGLWLDQPGLGSIIRYFFEGDTLYASVPVQVSPAEFPVTIRLKYKYDGAVFVVEDATFEDDLH</sequence>
<reference evidence="2 3" key="1">
    <citation type="submission" date="2021-03" db="EMBL/GenBank/DDBJ databases">
        <title>Antimicrobial resistance genes in bacteria isolated from Japanese honey, and their potential for conferring macrolide and lincosamide resistance in the American foulbrood pathogen Paenibacillus larvae.</title>
        <authorList>
            <person name="Okamoto M."/>
            <person name="Kumagai M."/>
            <person name="Kanamori H."/>
            <person name="Takamatsu D."/>
        </authorList>
    </citation>
    <scope>NUCLEOTIDE SEQUENCE [LARGE SCALE GENOMIC DNA]</scope>
    <source>
        <strain evidence="2 3">J41TS12</strain>
    </source>
</reference>
<proteinExistence type="predicted"/>
<feature type="transmembrane region" description="Helical" evidence="1">
    <location>
        <begin position="45"/>
        <end position="68"/>
    </location>
</feature>
<keyword evidence="3" id="KW-1185">Reference proteome</keyword>
<evidence type="ECO:0000313" key="2">
    <source>
        <dbReference type="EMBL" id="GIO37761.1"/>
    </source>
</evidence>
<keyword evidence="1" id="KW-0812">Transmembrane</keyword>
<name>A0A919XR66_9BACL</name>